<dbReference type="SUPFAM" id="SSF69572">
    <property type="entry name" value="Activating enzymes of the ubiquitin-like proteins"/>
    <property type="match status" value="1"/>
</dbReference>
<name>A0A4R5LQX4_9GAMM</name>
<dbReference type="Pfam" id="PF00899">
    <property type="entry name" value="ThiF"/>
    <property type="match status" value="1"/>
</dbReference>
<dbReference type="EMBL" id="SMSE01000003">
    <property type="protein sequence ID" value="TDG12982.1"/>
    <property type="molecule type" value="Genomic_DNA"/>
</dbReference>
<comment type="subunit">
    <text evidence="8">Homodimer. Forms a stable heterotetrameric complex of 2 MoeB and 2 MoaD during adenylation of MoaD.</text>
</comment>
<reference evidence="15 16" key="1">
    <citation type="submission" date="2019-03" db="EMBL/GenBank/DDBJ databases">
        <title>Seongchinamella monodicae gen. nov., sp. nov., a novel member of the Gammaproteobacteria isolated from a tidal mudflat of beach.</title>
        <authorList>
            <person name="Yang H.G."/>
            <person name="Kang J.W."/>
            <person name="Lee S.D."/>
        </authorList>
    </citation>
    <scope>NUCLEOTIDE SEQUENCE [LARGE SCALE GENOMIC DNA]</scope>
    <source>
        <strain evidence="15 16">GH4-78</strain>
    </source>
</reference>
<evidence type="ECO:0000259" key="14">
    <source>
        <dbReference type="Pfam" id="PF00899"/>
    </source>
</evidence>
<evidence type="ECO:0000256" key="3">
    <source>
        <dbReference type="ARBA" id="ARBA00022679"/>
    </source>
</evidence>
<dbReference type="AlphaFoldDB" id="A0A4R5LQX4"/>
<comment type="pathway">
    <text evidence="1">Cofactor biosynthesis; molybdopterin biosynthesis.</text>
</comment>
<keyword evidence="5" id="KW-0067">ATP-binding</keyword>
<dbReference type="GO" id="GO:0005524">
    <property type="term" value="F:ATP binding"/>
    <property type="evidence" value="ECO:0007669"/>
    <property type="project" value="UniProtKB-KW"/>
</dbReference>
<feature type="domain" description="THIF-type NAD/FAD binding fold" evidence="14">
    <location>
        <begin position="10"/>
        <end position="244"/>
    </location>
</feature>
<evidence type="ECO:0000256" key="9">
    <source>
        <dbReference type="ARBA" id="ARBA00066884"/>
    </source>
</evidence>
<comment type="similarity">
    <text evidence="2">Belongs to the HesA/MoeB/ThiF family.</text>
</comment>
<dbReference type="FunFam" id="3.40.50.720:FF:000033">
    <property type="entry name" value="Adenylyltransferase and sulfurtransferase MOCS3"/>
    <property type="match status" value="1"/>
</dbReference>
<evidence type="ECO:0000256" key="11">
    <source>
        <dbReference type="ARBA" id="ARBA00075110"/>
    </source>
</evidence>
<dbReference type="GO" id="GO:0008641">
    <property type="term" value="F:ubiquitin-like modifier activating enzyme activity"/>
    <property type="evidence" value="ECO:0007669"/>
    <property type="project" value="InterPro"/>
</dbReference>
<dbReference type="RefSeq" id="WP_133214290.1">
    <property type="nucleotide sequence ID" value="NZ_SMSE01000003.1"/>
</dbReference>
<proteinExistence type="inferred from homology"/>
<organism evidence="15 16">
    <name type="scientific">Seongchinamella unica</name>
    <dbReference type="NCBI Taxonomy" id="2547392"/>
    <lineage>
        <taxon>Bacteria</taxon>
        <taxon>Pseudomonadati</taxon>
        <taxon>Pseudomonadota</taxon>
        <taxon>Gammaproteobacteria</taxon>
        <taxon>Cellvibrionales</taxon>
        <taxon>Halieaceae</taxon>
        <taxon>Seongchinamella</taxon>
    </lineage>
</organism>
<dbReference type="PANTHER" id="PTHR10953:SF102">
    <property type="entry name" value="ADENYLYLTRANSFERASE AND SULFURTRANSFERASE MOCS3"/>
    <property type="match status" value="1"/>
</dbReference>
<dbReference type="InterPro" id="IPR045886">
    <property type="entry name" value="ThiF/MoeB/HesA"/>
</dbReference>
<protein>
    <recommendedName>
        <fullName evidence="10">Molybdopterin-synthase adenylyltransferase</fullName>
        <ecNumber evidence="9">2.7.7.80</ecNumber>
    </recommendedName>
    <alternativeName>
        <fullName evidence="13">MoaD protein adenylase</fullName>
    </alternativeName>
    <alternativeName>
        <fullName evidence="11">Molybdopterin-converting factor subunit 1 adenylase</fullName>
    </alternativeName>
    <alternativeName>
        <fullName evidence="12">Sulfur carrier protein MoaD adenylyltransferase</fullName>
    </alternativeName>
</protein>
<dbReference type="PANTHER" id="PTHR10953">
    <property type="entry name" value="UBIQUITIN-ACTIVATING ENZYME E1"/>
    <property type="match status" value="1"/>
</dbReference>
<evidence type="ECO:0000256" key="5">
    <source>
        <dbReference type="ARBA" id="ARBA00022840"/>
    </source>
</evidence>
<comment type="catalytic activity">
    <reaction evidence="6">
        <text>[molybdopterin-synthase sulfur-carrier protein]-C-terminal Gly-Gly + ATP + H(+) = [molybdopterin-synthase sulfur-carrier protein]-C-terminal Gly-Gly-AMP + diphosphate</text>
        <dbReference type="Rhea" id="RHEA:43616"/>
        <dbReference type="Rhea" id="RHEA-COMP:12159"/>
        <dbReference type="Rhea" id="RHEA-COMP:12202"/>
        <dbReference type="ChEBI" id="CHEBI:15378"/>
        <dbReference type="ChEBI" id="CHEBI:30616"/>
        <dbReference type="ChEBI" id="CHEBI:33019"/>
        <dbReference type="ChEBI" id="CHEBI:90618"/>
        <dbReference type="ChEBI" id="CHEBI:90778"/>
        <dbReference type="EC" id="2.7.7.80"/>
    </reaction>
</comment>
<gene>
    <name evidence="15" type="primary">moeB</name>
    <name evidence="15" type="ORF">E2F43_12315</name>
</gene>
<evidence type="ECO:0000256" key="10">
    <source>
        <dbReference type="ARBA" id="ARBA00073635"/>
    </source>
</evidence>
<accession>A0A4R5LQX4</accession>
<evidence type="ECO:0000256" key="7">
    <source>
        <dbReference type="ARBA" id="ARBA00055169"/>
    </source>
</evidence>
<evidence type="ECO:0000256" key="13">
    <source>
        <dbReference type="ARBA" id="ARBA00078531"/>
    </source>
</evidence>
<dbReference type="InterPro" id="IPR000594">
    <property type="entry name" value="ThiF_NAD_FAD-bd"/>
</dbReference>
<evidence type="ECO:0000313" key="16">
    <source>
        <dbReference type="Proteomes" id="UP000295554"/>
    </source>
</evidence>
<keyword evidence="15" id="KW-0548">Nucleotidyltransferase</keyword>
<comment type="caution">
    <text evidence="15">The sequence shown here is derived from an EMBL/GenBank/DDBJ whole genome shotgun (WGS) entry which is preliminary data.</text>
</comment>
<evidence type="ECO:0000256" key="8">
    <source>
        <dbReference type="ARBA" id="ARBA00063809"/>
    </source>
</evidence>
<evidence type="ECO:0000256" key="1">
    <source>
        <dbReference type="ARBA" id="ARBA00005046"/>
    </source>
</evidence>
<dbReference type="NCBIfam" id="NF004281">
    <property type="entry name" value="PRK05690.1"/>
    <property type="match status" value="1"/>
</dbReference>
<dbReference type="OrthoDB" id="9804286at2"/>
<dbReference type="GO" id="GO:0061605">
    <property type="term" value="F:molybdopterin-synthase adenylyltransferase activity"/>
    <property type="evidence" value="ECO:0007669"/>
    <property type="project" value="UniProtKB-EC"/>
</dbReference>
<evidence type="ECO:0000256" key="12">
    <source>
        <dbReference type="ARBA" id="ARBA00075328"/>
    </source>
</evidence>
<dbReference type="GO" id="GO:0008146">
    <property type="term" value="F:sulfotransferase activity"/>
    <property type="evidence" value="ECO:0007669"/>
    <property type="project" value="TreeGrafter"/>
</dbReference>
<dbReference type="Gene3D" id="3.40.50.720">
    <property type="entry name" value="NAD(P)-binding Rossmann-like Domain"/>
    <property type="match status" value="1"/>
</dbReference>
<comment type="function">
    <text evidence="7">Catalyzes the adenylation by ATP of the carboxyl group of the C-terminal glycine of sulfur carrier protein MoaD.</text>
</comment>
<dbReference type="InterPro" id="IPR035985">
    <property type="entry name" value="Ubiquitin-activating_enz"/>
</dbReference>
<sequence>MLSDDQLMRYNRQLLVPDFDIAGQEKLQQATVLILGLGGLGCPAALYLAAAGVGRLVLVDGDEVELSNLQRQVAHGDADIGSNKAVSVASTIAALNPEVDVIVHSAQVGADDLAPLLADVQLVVDASDNYPTRFALNRACIAAGIPLVSAAAVRDEGQLAVFDPHRGGPCYRCLYPLEGSATALSCSESGVLAPVVGVLGSLQAMEALKLLANYGEVLRGTLLMLDLRNMQIQRLKISPRPGCPDCSALQTGG</sequence>
<evidence type="ECO:0000256" key="2">
    <source>
        <dbReference type="ARBA" id="ARBA00009919"/>
    </source>
</evidence>
<keyword evidence="3 15" id="KW-0808">Transferase</keyword>
<evidence type="ECO:0000256" key="4">
    <source>
        <dbReference type="ARBA" id="ARBA00022741"/>
    </source>
</evidence>
<evidence type="ECO:0000313" key="15">
    <source>
        <dbReference type="EMBL" id="TDG12982.1"/>
    </source>
</evidence>
<dbReference type="EC" id="2.7.7.80" evidence="9"/>
<evidence type="ECO:0000256" key="6">
    <source>
        <dbReference type="ARBA" id="ARBA00052218"/>
    </source>
</evidence>
<dbReference type="Proteomes" id="UP000295554">
    <property type="component" value="Unassembled WGS sequence"/>
</dbReference>
<dbReference type="GO" id="GO:0005829">
    <property type="term" value="C:cytosol"/>
    <property type="evidence" value="ECO:0007669"/>
    <property type="project" value="TreeGrafter"/>
</dbReference>
<keyword evidence="16" id="KW-1185">Reference proteome</keyword>
<keyword evidence="4" id="KW-0547">Nucleotide-binding</keyword>
<dbReference type="GO" id="GO:0004792">
    <property type="term" value="F:thiosulfate-cyanide sulfurtransferase activity"/>
    <property type="evidence" value="ECO:0007669"/>
    <property type="project" value="TreeGrafter"/>
</dbReference>
<dbReference type="CDD" id="cd00757">
    <property type="entry name" value="ThiF_MoeB_HesA_family"/>
    <property type="match status" value="1"/>
</dbReference>